<protein>
    <submittedName>
        <fullName evidence="1">Uncharacterized protein</fullName>
    </submittedName>
</protein>
<accession>A0A9X1N5A1</accession>
<sequence length="66" mass="6940">VCLRLPAYSASAKVICFMGAKARRVGLGYFAKSGSLLQSFLNGVNIQCSGTSPSHSTSDFLYAGYA</sequence>
<keyword evidence="2" id="KW-1185">Reference proteome</keyword>
<dbReference type="AlphaFoldDB" id="A0A9X1N5A1"/>
<evidence type="ECO:0000313" key="1">
    <source>
        <dbReference type="EMBL" id="MCD1609186.1"/>
    </source>
</evidence>
<gene>
    <name evidence="1" type="ORF">K7H17_15070</name>
</gene>
<proteinExistence type="predicted"/>
<feature type="non-terminal residue" evidence="1">
    <location>
        <position position="1"/>
    </location>
</feature>
<dbReference type="EMBL" id="JAINWF010000008">
    <property type="protein sequence ID" value="MCD1609186.1"/>
    <property type="molecule type" value="Genomic_DNA"/>
</dbReference>
<organism evidence="1 2">
    <name type="scientific">Stutzerimonas kunmingensis</name>
    <dbReference type="NCBI Taxonomy" id="1211807"/>
    <lineage>
        <taxon>Bacteria</taxon>
        <taxon>Pseudomonadati</taxon>
        <taxon>Pseudomonadota</taxon>
        <taxon>Gammaproteobacteria</taxon>
        <taxon>Pseudomonadales</taxon>
        <taxon>Pseudomonadaceae</taxon>
        <taxon>Stutzerimonas</taxon>
    </lineage>
</organism>
<name>A0A9X1N5A1_9GAMM</name>
<evidence type="ECO:0000313" key="2">
    <source>
        <dbReference type="Proteomes" id="UP001138989"/>
    </source>
</evidence>
<dbReference type="Proteomes" id="UP001138989">
    <property type="component" value="Unassembled WGS sequence"/>
</dbReference>
<dbReference type="RefSeq" id="WP_230697810.1">
    <property type="nucleotide sequence ID" value="NZ_JAINWF010000008.1"/>
</dbReference>
<comment type="caution">
    <text evidence="1">The sequence shown here is derived from an EMBL/GenBank/DDBJ whole genome shotgun (WGS) entry which is preliminary data.</text>
</comment>
<reference evidence="1" key="1">
    <citation type="submission" date="2021-08" db="EMBL/GenBank/DDBJ databases">
        <title>Isolation and characterization of neutrophilic mixotrophic iron-oxidizing bacteria from deep-sea hydrothermal vents.</title>
        <authorList>
            <person name="He Y."/>
        </authorList>
    </citation>
    <scope>NUCLEOTIDE SEQUENCE</scope>
    <source>
        <strain evidence="1">IOP_13</strain>
    </source>
</reference>